<dbReference type="AlphaFoldDB" id="F6G4I1"/>
<sequence length="81" mass="8958">MLAQSRHARRAPGGLRPTARRTPCPARTPGPTRSRRPPPWSMARGGVRDRSYNRKRTPPSAPTRQETPCPPPSTCQPCCNT</sequence>
<dbReference type="KEGG" id="rsn:RSPO_c03152"/>
<feature type="region of interest" description="Disordered" evidence="1">
    <location>
        <begin position="1"/>
        <end position="81"/>
    </location>
</feature>
<dbReference type="HOGENOM" id="CLU_2571354_0_0_4"/>
<proteinExistence type="predicted"/>
<feature type="compositionally biased region" description="Low complexity" evidence="1">
    <location>
        <begin position="16"/>
        <end position="32"/>
    </location>
</feature>
<name>F6G4I1_RALS8</name>
<evidence type="ECO:0000313" key="3">
    <source>
        <dbReference type="Proteomes" id="UP000007953"/>
    </source>
</evidence>
<accession>F6G4I1</accession>
<dbReference type="Proteomes" id="UP000007953">
    <property type="component" value="Chromosome"/>
</dbReference>
<reference evidence="2 3" key="1">
    <citation type="journal article" date="2011" name="J. Bacteriol.">
        <title>Complete genome sequence of the plant pathogen Ralstonia solanacearum strain Po82.</title>
        <authorList>
            <person name="Xu J."/>
            <person name="Zheng H.J."/>
            <person name="Liu L."/>
            <person name="Pan Z.C."/>
            <person name="Prior P."/>
            <person name="Tang B."/>
            <person name="Xu J.S."/>
            <person name="Zhang H."/>
            <person name="Tian Q."/>
            <person name="Zhang L.Q."/>
            <person name="Feng J."/>
        </authorList>
    </citation>
    <scope>NUCLEOTIDE SEQUENCE [LARGE SCALE GENOMIC DNA]</scope>
    <source>
        <strain evidence="2 3">Po82</strain>
    </source>
</reference>
<dbReference type="EMBL" id="CP002819">
    <property type="protein sequence ID" value="AEG70444.1"/>
    <property type="molecule type" value="Genomic_DNA"/>
</dbReference>
<evidence type="ECO:0000313" key="2">
    <source>
        <dbReference type="EMBL" id="AEG70444.1"/>
    </source>
</evidence>
<evidence type="ECO:0000256" key="1">
    <source>
        <dbReference type="SAM" id="MobiDB-lite"/>
    </source>
</evidence>
<protein>
    <submittedName>
        <fullName evidence="2">Uncharacterized protein</fullName>
    </submittedName>
</protein>
<dbReference type="PATRIC" id="fig|1031711.3.peg.3085"/>
<feature type="compositionally biased region" description="Basic residues" evidence="1">
    <location>
        <begin position="1"/>
        <end position="10"/>
    </location>
</feature>
<gene>
    <name evidence="2" type="ordered locus">RSPO_c03152</name>
</gene>
<organism evidence="2 3">
    <name type="scientific">Ralstonia solanacearum (strain Po82)</name>
    <dbReference type="NCBI Taxonomy" id="1031711"/>
    <lineage>
        <taxon>Bacteria</taxon>
        <taxon>Pseudomonadati</taxon>
        <taxon>Pseudomonadota</taxon>
        <taxon>Betaproteobacteria</taxon>
        <taxon>Burkholderiales</taxon>
        <taxon>Burkholderiaceae</taxon>
        <taxon>Ralstonia</taxon>
        <taxon>Ralstonia solanacearum species complex</taxon>
    </lineage>
</organism>